<sequence length="56" mass="6290">MWCIKKLSAIGNLTTGKEMLRVIELDLKLWGNVRSAEKWVKEAKDALADVRESASS</sequence>
<proteinExistence type="predicted"/>
<evidence type="ECO:0000313" key="2">
    <source>
        <dbReference type="Proteomes" id="UP000076842"/>
    </source>
</evidence>
<protein>
    <submittedName>
        <fullName evidence="1">Uncharacterized protein</fullName>
    </submittedName>
</protein>
<dbReference type="InParanoid" id="A0A165DMY1"/>
<dbReference type="Proteomes" id="UP000076842">
    <property type="component" value="Unassembled WGS sequence"/>
</dbReference>
<name>A0A165DMY1_9BASI</name>
<accession>A0A165DMY1</accession>
<keyword evidence="2" id="KW-1185">Reference proteome</keyword>
<dbReference type="EMBL" id="KV424045">
    <property type="protein sequence ID" value="KZT53157.1"/>
    <property type="molecule type" value="Genomic_DNA"/>
</dbReference>
<dbReference type="AlphaFoldDB" id="A0A165DMY1"/>
<gene>
    <name evidence="1" type="ORF">CALCODRAFT_486595</name>
</gene>
<reference evidence="1 2" key="1">
    <citation type="journal article" date="2016" name="Mol. Biol. Evol.">
        <title>Comparative Genomics of Early-Diverging Mushroom-Forming Fungi Provides Insights into the Origins of Lignocellulose Decay Capabilities.</title>
        <authorList>
            <person name="Nagy L.G."/>
            <person name="Riley R."/>
            <person name="Tritt A."/>
            <person name="Adam C."/>
            <person name="Daum C."/>
            <person name="Floudas D."/>
            <person name="Sun H."/>
            <person name="Yadav J.S."/>
            <person name="Pangilinan J."/>
            <person name="Larsson K.H."/>
            <person name="Matsuura K."/>
            <person name="Barry K."/>
            <person name="Labutti K."/>
            <person name="Kuo R."/>
            <person name="Ohm R.A."/>
            <person name="Bhattacharya S.S."/>
            <person name="Shirouzu T."/>
            <person name="Yoshinaga Y."/>
            <person name="Martin F.M."/>
            <person name="Grigoriev I.V."/>
            <person name="Hibbett D.S."/>
        </authorList>
    </citation>
    <scope>NUCLEOTIDE SEQUENCE [LARGE SCALE GENOMIC DNA]</scope>
    <source>
        <strain evidence="1 2">HHB12733</strain>
    </source>
</reference>
<evidence type="ECO:0000313" key="1">
    <source>
        <dbReference type="EMBL" id="KZT53157.1"/>
    </source>
</evidence>
<organism evidence="1 2">
    <name type="scientific">Calocera cornea HHB12733</name>
    <dbReference type="NCBI Taxonomy" id="1353952"/>
    <lineage>
        <taxon>Eukaryota</taxon>
        <taxon>Fungi</taxon>
        <taxon>Dikarya</taxon>
        <taxon>Basidiomycota</taxon>
        <taxon>Agaricomycotina</taxon>
        <taxon>Dacrymycetes</taxon>
        <taxon>Dacrymycetales</taxon>
        <taxon>Dacrymycetaceae</taxon>
        <taxon>Calocera</taxon>
    </lineage>
</organism>